<accession>A0A7S4F3N4</accession>
<feature type="chain" id="PRO_5031443696" description="Secreted protein" evidence="1">
    <location>
        <begin position="18"/>
        <end position="112"/>
    </location>
</feature>
<evidence type="ECO:0008006" key="3">
    <source>
        <dbReference type="Google" id="ProtNLM"/>
    </source>
</evidence>
<sequence length="112" mass="12156">MHWVLALPVFLVKLVACMNVLSLPPHCRKPKRASLQTERARHVCRFGHHILSAASFGGADFVNFAAPAPAEAPAHSRAGCLNPTCELRLLRLLSILFLDASSSSQLRVCLAS</sequence>
<reference evidence="2" key="1">
    <citation type="submission" date="2021-01" db="EMBL/GenBank/DDBJ databases">
        <authorList>
            <person name="Corre E."/>
            <person name="Pelletier E."/>
            <person name="Niang G."/>
            <person name="Scheremetjew M."/>
            <person name="Finn R."/>
            <person name="Kale V."/>
            <person name="Holt S."/>
            <person name="Cochrane G."/>
            <person name="Meng A."/>
            <person name="Brown T."/>
            <person name="Cohen L."/>
        </authorList>
    </citation>
    <scope>NUCLEOTIDE SEQUENCE</scope>
    <source>
        <strain evidence="2">CCMP645</strain>
    </source>
</reference>
<keyword evidence="1" id="KW-0732">Signal</keyword>
<evidence type="ECO:0000256" key="1">
    <source>
        <dbReference type="SAM" id="SignalP"/>
    </source>
</evidence>
<protein>
    <recommendedName>
        <fullName evidence="3">Secreted protein</fullName>
    </recommendedName>
</protein>
<name>A0A7S4F3N4_CHRCT</name>
<gene>
    <name evidence="2" type="ORF">PCAR00345_LOCUS22880</name>
</gene>
<dbReference type="AlphaFoldDB" id="A0A7S4F3N4"/>
<proteinExistence type="predicted"/>
<evidence type="ECO:0000313" key="2">
    <source>
        <dbReference type="EMBL" id="CAE0770268.1"/>
    </source>
</evidence>
<dbReference type="EMBL" id="HBIZ01035913">
    <property type="protein sequence ID" value="CAE0770268.1"/>
    <property type="molecule type" value="Transcribed_RNA"/>
</dbReference>
<organism evidence="2">
    <name type="scientific">Chrysotila carterae</name>
    <name type="common">Marine alga</name>
    <name type="synonym">Syracosphaera carterae</name>
    <dbReference type="NCBI Taxonomy" id="13221"/>
    <lineage>
        <taxon>Eukaryota</taxon>
        <taxon>Haptista</taxon>
        <taxon>Haptophyta</taxon>
        <taxon>Prymnesiophyceae</taxon>
        <taxon>Isochrysidales</taxon>
        <taxon>Isochrysidaceae</taxon>
        <taxon>Chrysotila</taxon>
    </lineage>
</organism>
<feature type="signal peptide" evidence="1">
    <location>
        <begin position="1"/>
        <end position="17"/>
    </location>
</feature>